<protein>
    <submittedName>
        <fullName evidence="1">Uncharacterized protein</fullName>
    </submittedName>
</protein>
<sequence>MTVLSVKRALLLSSLKMKSRLASSSTELLLSAPTL</sequence>
<comment type="caution">
    <text evidence="1">The sequence shown here is derived from an EMBL/GenBank/DDBJ whole genome shotgun (WGS) entry which is preliminary data.</text>
</comment>
<evidence type="ECO:0000313" key="1">
    <source>
        <dbReference type="EMBL" id="EJW94566.1"/>
    </source>
</evidence>
<name>J9FI68_9ZZZZ</name>
<reference evidence="1" key="1">
    <citation type="journal article" date="2012" name="PLoS ONE">
        <title>Gene sets for utilization of primary and secondary nutrition supplies in the distal gut of endangered iberian lynx.</title>
        <authorList>
            <person name="Alcaide M."/>
            <person name="Messina E."/>
            <person name="Richter M."/>
            <person name="Bargiela R."/>
            <person name="Peplies J."/>
            <person name="Huws S.A."/>
            <person name="Newbold C.J."/>
            <person name="Golyshin P.N."/>
            <person name="Simon M.A."/>
            <person name="Lopez G."/>
            <person name="Yakimov M.M."/>
            <person name="Ferrer M."/>
        </authorList>
    </citation>
    <scope>NUCLEOTIDE SEQUENCE</scope>
</reference>
<dbReference type="AlphaFoldDB" id="J9FI68"/>
<gene>
    <name evidence="1" type="ORF">EVA_17325</name>
</gene>
<dbReference type="EMBL" id="AMCI01006304">
    <property type="protein sequence ID" value="EJW94566.1"/>
    <property type="molecule type" value="Genomic_DNA"/>
</dbReference>
<organism evidence="1">
    <name type="scientific">gut metagenome</name>
    <dbReference type="NCBI Taxonomy" id="749906"/>
    <lineage>
        <taxon>unclassified sequences</taxon>
        <taxon>metagenomes</taxon>
        <taxon>organismal metagenomes</taxon>
    </lineage>
</organism>
<accession>J9FI68</accession>
<proteinExistence type="predicted"/>